<dbReference type="Proteomes" id="UP000765509">
    <property type="component" value="Unassembled WGS sequence"/>
</dbReference>
<gene>
    <name evidence="1" type="ORF">O181_070666</name>
</gene>
<proteinExistence type="predicted"/>
<dbReference type="PANTHER" id="PTHR11439:SF467">
    <property type="entry name" value="INTEGRASE CATALYTIC DOMAIN-CONTAINING PROTEIN"/>
    <property type="match status" value="1"/>
</dbReference>
<dbReference type="CDD" id="cd09272">
    <property type="entry name" value="RNase_HI_RT_Ty1"/>
    <property type="match status" value="1"/>
</dbReference>
<evidence type="ECO:0008006" key="3">
    <source>
        <dbReference type="Google" id="ProtNLM"/>
    </source>
</evidence>
<keyword evidence="2" id="KW-1185">Reference proteome</keyword>
<dbReference type="OrthoDB" id="3344688at2759"/>
<reference evidence="1" key="1">
    <citation type="submission" date="2021-03" db="EMBL/GenBank/DDBJ databases">
        <title>Draft genome sequence of rust myrtle Austropuccinia psidii MF-1, a brazilian biotype.</title>
        <authorList>
            <person name="Quecine M.C."/>
            <person name="Pachon D.M.R."/>
            <person name="Bonatelli M.L."/>
            <person name="Correr F.H."/>
            <person name="Franceschini L.M."/>
            <person name="Leite T.F."/>
            <person name="Margarido G.R.A."/>
            <person name="Almeida C.A."/>
            <person name="Ferrarezi J.A."/>
            <person name="Labate C.A."/>
        </authorList>
    </citation>
    <scope>NUCLEOTIDE SEQUENCE</scope>
    <source>
        <strain evidence="1">MF-1</strain>
    </source>
</reference>
<name>A0A9Q3I5V8_9BASI</name>
<protein>
    <recommendedName>
        <fullName evidence="3">Reverse transcriptase Ty1/copia-type domain-containing protein</fullName>
    </recommendedName>
</protein>
<dbReference type="PANTHER" id="PTHR11439">
    <property type="entry name" value="GAG-POL-RELATED RETROTRANSPOSON"/>
    <property type="match status" value="1"/>
</dbReference>
<evidence type="ECO:0000313" key="1">
    <source>
        <dbReference type="EMBL" id="MBW0530951.1"/>
    </source>
</evidence>
<accession>A0A9Q3I5V8</accession>
<dbReference type="EMBL" id="AVOT02036454">
    <property type="protein sequence ID" value="MBW0530951.1"/>
    <property type="molecule type" value="Genomic_DNA"/>
</dbReference>
<dbReference type="AlphaFoldDB" id="A0A9Q3I5V8"/>
<organism evidence="1 2">
    <name type="scientific">Austropuccinia psidii MF-1</name>
    <dbReference type="NCBI Taxonomy" id="1389203"/>
    <lineage>
        <taxon>Eukaryota</taxon>
        <taxon>Fungi</taxon>
        <taxon>Dikarya</taxon>
        <taxon>Basidiomycota</taxon>
        <taxon>Pucciniomycotina</taxon>
        <taxon>Pucciniomycetes</taxon>
        <taxon>Pucciniales</taxon>
        <taxon>Sphaerophragmiaceae</taxon>
        <taxon>Austropuccinia</taxon>
    </lineage>
</organism>
<evidence type="ECO:0000313" key="2">
    <source>
        <dbReference type="Proteomes" id="UP000765509"/>
    </source>
</evidence>
<sequence>MPEAIPQRRRHHCSFRYQLGGEFSRSTHGYVATVHGCAIAWCSKRLTTVAASTSHAEYMALSLAARQGSWLKKLIKDVFDNDMQLLLQCDNESTIRISNNTASNKWTRHSDRDFFLVNKMLYNKTADLEWVSTKEMKADGLTKSLGPNPHSIFLSHFLK</sequence>
<comment type="caution">
    <text evidence="1">The sequence shown here is derived from an EMBL/GenBank/DDBJ whole genome shotgun (WGS) entry which is preliminary data.</text>
</comment>